<keyword evidence="1" id="KW-1133">Transmembrane helix</keyword>
<comment type="caution">
    <text evidence="2">The sequence shown here is derived from an EMBL/GenBank/DDBJ whole genome shotgun (WGS) entry which is preliminary data.</text>
</comment>
<evidence type="ECO:0000313" key="3">
    <source>
        <dbReference type="Proteomes" id="UP000196102"/>
    </source>
</evidence>
<proteinExistence type="predicted"/>
<protein>
    <submittedName>
        <fullName evidence="2">Uncharacterized protein</fullName>
    </submittedName>
</protein>
<gene>
    <name evidence="2" type="ORF">A9Q93_06735</name>
</gene>
<organism evidence="2 3">
    <name type="scientific">Nonlabens dokdonensis</name>
    <dbReference type="NCBI Taxonomy" id="328515"/>
    <lineage>
        <taxon>Bacteria</taxon>
        <taxon>Pseudomonadati</taxon>
        <taxon>Bacteroidota</taxon>
        <taxon>Flavobacteriia</taxon>
        <taxon>Flavobacteriales</taxon>
        <taxon>Flavobacteriaceae</taxon>
        <taxon>Nonlabens</taxon>
    </lineage>
</organism>
<dbReference type="Proteomes" id="UP000196102">
    <property type="component" value="Unassembled WGS sequence"/>
</dbReference>
<name>A0A1Z8AYN9_9FLAO</name>
<dbReference type="EMBL" id="MAAX01000108">
    <property type="protein sequence ID" value="OUS15435.1"/>
    <property type="molecule type" value="Genomic_DNA"/>
</dbReference>
<evidence type="ECO:0000256" key="1">
    <source>
        <dbReference type="SAM" id="Phobius"/>
    </source>
</evidence>
<keyword evidence="1" id="KW-0472">Membrane</keyword>
<accession>A0A1Z8AYN9</accession>
<keyword evidence="1" id="KW-0812">Transmembrane</keyword>
<feature type="transmembrane region" description="Helical" evidence="1">
    <location>
        <begin position="40"/>
        <end position="58"/>
    </location>
</feature>
<dbReference type="AlphaFoldDB" id="A0A1Z8AYN9"/>
<reference evidence="3" key="1">
    <citation type="journal article" date="2017" name="Proc. Natl. Acad. Sci. U.S.A.">
        <title>Simulation of Deepwater Horizon oil plume reveals substrate specialization within a complex community of hydrocarbon-degraders.</title>
        <authorList>
            <person name="Hu P."/>
            <person name="Dubinsky E.A."/>
            <person name="Probst A.J."/>
            <person name="Wang J."/>
            <person name="Sieber C.M.K."/>
            <person name="Tom L.M."/>
            <person name="Gardinali P."/>
            <person name="Banfield J.F."/>
            <person name="Atlas R.M."/>
            <person name="Andersen G.L."/>
        </authorList>
    </citation>
    <scope>NUCLEOTIDE SEQUENCE [LARGE SCALE GENOMIC DNA]</scope>
</reference>
<evidence type="ECO:0000313" key="2">
    <source>
        <dbReference type="EMBL" id="OUS15435.1"/>
    </source>
</evidence>
<dbReference type="RefSeq" id="WP_303686641.1">
    <property type="nucleotide sequence ID" value="NZ_CAJXYO010000001.1"/>
</dbReference>
<sequence>MILAKFHFFLLAIVQQVPPPPNMGTKMGPTPPGDVVPIDSNSWILIAIAIILIIARLLPKLKKAA</sequence>